<sequence>MGKARPRSLDAAGPGPGMVQGRSGSLTWWLCLMELSPNPQGPPAPEDEALCSLGGREHAQLPQGFRKLFQEHGLCEVLMGSPEVSGIQGRALSPGPALQAAAEEALDPQGWGSWDVSLPSGHSSFVCKFKQMKPESTSLF</sequence>
<evidence type="ECO:0000256" key="1">
    <source>
        <dbReference type="SAM" id="MobiDB-lite"/>
    </source>
</evidence>
<proteinExistence type="predicted"/>
<gene>
    <name evidence="2" type="ORF">JEQ12_013389</name>
</gene>
<dbReference type="EMBL" id="JAEMGP010000003">
    <property type="protein sequence ID" value="KAG5210960.1"/>
    <property type="molecule type" value="Genomic_DNA"/>
</dbReference>
<evidence type="ECO:0000313" key="2">
    <source>
        <dbReference type="EMBL" id="KAG5210960.1"/>
    </source>
</evidence>
<accession>A0A836AIF9</accession>
<protein>
    <submittedName>
        <fullName evidence="2">Uncharacterized protein</fullName>
    </submittedName>
</protein>
<feature type="region of interest" description="Disordered" evidence="1">
    <location>
        <begin position="1"/>
        <end position="20"/>
    </location>
</feature>
<name>A0A836AIF9_SHEEP</name>
<comment type="caution">
    <text evidence="2">The sequence shown here is derived from an EMBL/GenBank/DDBJ whole genome shotgun (WGS) entry which is preliminary data.</text>
</comment>
<dbReference type="Proteomes" id="UP000664991">
    <property type="component" value="Unassembled WGS sequence"/>
</dbReference>
<organism evidence="2 3">
    <name type="scientific">Ovis aries</name>
    <name type="common">Sheep</name>
    <dbReference type="NCBI Taxonomy" id="9940"/>
    <lineage>
        <taxon>Eukaryota</taxon>
        <taxon>Metazoa</taxon>
        <taxon>Chordata</taxon>
        <taxon>Craniata</taxon>
        <taxon>Vertebrata</taxon>
        <taxon>Euteleostomi</taxon>
        <taxon>Mammalia</taxon>
        <taxon>Eutheria</taxon>
        <taxon>Laurasiatheria</taxon>
        <taxon>Artiodactyla</taxon>
        <taxon>Ruminantia</taxon>
        <taxon>Pecora</taxon>
        <taxon>Bovidae</taxon>
        <taxon>Caprinae</taxon>
        <taxon>Ovis</taxon>
    </lineage>
</organism>
<reference evidence="2 3" key="1">
    <citation type="submission" date="2020-12" db="EMBL/GenBank/DDBJ databases">
        <title>De novo assembly of Tibetan sheep genome.</title>
        <authorList>
            <person name="Li X."/>
        </authorList>
    </citation>
    <scope>NUCLEOTIDE SEQUENCE [LARGE SCALE GENOMIC DNA]</scope>
    <source>
        <tissue evidence="2">Heart</tissue>
    </source>
</reference>
<evidence type="ECO:0000313" key="3">
    <source>
        <dbReference type="Proteomes" id="UP000664991"/>
    </source>
</evidence>
<dbReference type="AlphaFoldDB" id="A0A836AIF9"/>